<dbReference type="Pfam" id="PF01583">
    <property type="entry name" value="APS_kinase"/>
    <property type="match status" value="1"/>
</dbReference>
<dbReference type="InterPro" id="IPR044139">
    <property type="entry name" value="CysN_NoDQ_III"/>
</dbReference>
<dbReference type="AlphaFoldDB" id="A0A1F6H2S0"/>
<dbReference type="GO" id="GO:0005524">
    <property type="term" value="F:ATP binding"/>
    <property type="evidence" value="ECO:0007669"/>
    <property type="project" value="UniProtKB-KW"/>
</dbReference>
<organism evidence="8 9">
    <name type="scientific">Candidatus Lambdaproteobacteria bacterium RIFOXYD2_FULL_56_26</name>
    <dbReference type="NCBI Taxonomy" id="1817773"/>
    <lineage>
        <taxon>Bacteria</taxon>
        <taxon>Pseudomonadati</taxon>
        <taxon>Pseudomonadota</taxon>
        <taxon>Candidatus Lambdaproteobacteria</taxon>
    </lineage>
</organism>
<dbReference type="CDD" id="cd03695">
    <property type="entry name" value="CysN_NodQ_II"/>
    <property type="match status" value="1"/>
</dbReference>
<evidence type="ECO:0000256" key="3">
    <source>
        <dbReference type="ARBA" id="ARBA00022695"/>
    </source>
</evidence>
<dbReference type="PANTHER" id="PTHR23115">
    <property type="entry name" value="TRANSLATION FACTOR"/>
    <property type="match status" value="1"/>
</dbReference>
<dbReference type="InterPro" id="IPR011779">
    <property type="entry name" value="SO4_adenylTrfase_lsu"/>
</dbReference>
<feature type="domain" description="Tr-type G" evidence="7">
    <location>
        <begin position="4"/>
        <end position="215"/>
    </location>
</feature>
<dbReference type="GO" id="GO:0003924">
    <property type="term" value="F:GTPase activity"/>
    <property type="evidence" value="ECO:0007669"/>
    <property type="project" value="InterPro"/>
</dbReference>
<dbReference type="InterPro" id="IPR031157">
    <property type="entry name" value="G_TR_CS"/>
</dbReference>
<evidence type="ECO:0000256" key="1">
    <source>
        <dbReference type="ARBA" id="ARBA00012391"/>
    </source>
</evidence>
<dbReference type="InterPro" id="IPR054696">
    <property type="entry name" value="GTP-eEF1A_C"/>
</dbReference>
<keyword evidence="4" id="KW-0547">Nucleotide-binding</keyword>
<dbReference type="CDD" id="cd04095">
    <property type="entry name" value="CysN_NoDQ_III"/>
    <property type="match status" value="1"/>
</dbReference>
<dbReference type="SUPFAM" id="SSF52540">
    <property type="entry name" value="P-loop containing nucleoside triphosphate hydrolases"/>
    <property type="match status" value="2"/>
</dbReference>
<keyword evidence="2" id="KW-0808">Transferase</keyword>
<evidence type="ECO:0000256" key="6">
    <source>
        <dbReference type="ARBA" id="ARBA00023134"/>
    </source>
</evidence>
<dbReference type="Pfam" id="PF22594">
    <property type="entry name" value="GTP-eEF1A_C"/>
    <property type="match status" value="1"/>
</dbReference>
<keyword evidence="5" id="KW-0067">ATP-binding</keyword>
<dbReference type="EC" id="2.7.7.4" evidence="1"/>
<dbReference type="InterPro" id="IPR009001">
    <property type="entry name" value="Transl_elong_EF1A/Init_IF2_C"/>
</dbReference>
<dbReference type="SUPFAM" id="SSF50447">
    <property type="entry name" value="Translation proteins"/>
    <property type="match status" value="1"/>
</dbReference>
<dbReference type="SUPFAM" id="SSF50465">
    <property type="entry name" value="EF-Tu/eEF-1alpha/eIF2-gamma C-terminal domain"/>
    <property type="match status" value="1"/>
</dbReference>
<evidence type="ECO:0000256" key="2">
    <source>
        <dbReference type="ARBA" id="ARBA00022679"/>
    </source>
</evidence>
<evidence type="ECO:0000256" key="5">
    <source>
        <dbReference type="ARBA" id="ARBA00022840"/>
    </source>
</evidence>
<dbReference type="GO" id="GO:0016301">
    <property type="term" value="F:kinase activity"/>
    <property type="evidence" value="ECO:0007669"/>
    <property type="project" value="UniProtKB-KW"/>
</dbReference>
<evidence type="ECO:0000256" key="4">
    <source>
        <dbReference type="ARBA" id="ARBA00022741"/>
    </source>
</evidence>
<dbReference type="InterPro" id="IPR050100">
    <property type="entry name" value="TRAFAC_GTPase_members"/>
</dbReference>
<dbReference type="GO" id="GO:0005525">
    <property type="term" value="F:GTP binding"/>
    <property type="evidence" value="ECO:0007669"/>
    <property type="project" value="UniProtKB-KW"/>
</dbReference>
<dbReference type="NCBIfam" id="TIGR02034">
    <property type="entry name" value="CysN"/>
    <property type="match status" value="1"/>
</dbReference>
<dbReference type="Gene3D" id="3.40.50.300">
    <property type="entry name" value="P-loop containing nucleotide triphosphate hydrolases"/>
    <property type="match status" value="2"/>
</dbReference>
<keyword evidence="3" id="KW-0548">Nucleotidyltransferase</keyword>
<dbReference type="Pfam" id="PF00009">
    <property type="entry name" value="GTP_EFTU"/>
    <property type="match status" value="1"/>
</dbReference>
<dbReference type="InterPro" id="IPR041757">
    <property type="entry name" value="CysN_GTP-bd"/>
</dbReference>
<evidence type="ECO:0000313" key="8">
    <source>
        <dbReference type="EMBL" id="OGH04691.1"/>
    </source>
</evidence>
<dbReference type="InterPro" id="IPR009000">
    <property type="entry name" value="Transl_B-barrel_sf"/>
</dbReference>
<dbReference type="InterPro" id="IPR027417">
    <property type="entry name" value="P-loop_NTPase"/>
</dbReference>
<dbReference type="EMBL" id="MFNF01000001">
    <property type="protein sequence ID" value="OGH04691.1"/>
    <property type="molecule type" value="Genomic_DNA"/>
</dbReference>
<dbReference type="PRINTS" id="PR00315">
    <property type="entry name" value="ELONGATNFCT"/>
</dbReference>
<dbReference type="GO" id="GO:0004781">
    <property type="term" value="F:sulfate adenylyltransferase (ATP) activity"/>
    <property type="evidence" value="ECO:0007669"/>
    <property type="project" value="UniProtKB-EC"/>
</dbReference>
<evidence type="ECO:0000313" key="9">
    <source>
        <dbReference type="Proteomes" id="UP000177583"/>
    </source>
</evidence>
<keyword evidence="8" id="KW-0418">Kinase</keyword>
<protein>
    <recommendedName>
        <fullName evidence="1">sulfate adenylyltransferase</fullName>
        <ecNumber evidence="1">2.7.7.4</ecNumber>
    </recommendedName>
</protein>
<dbReference type="Gene3D" id="2.40.30.10">
    <property type="entry name" value="Translation factors"/>
    <property type="match status" value="2"/>
</dbReference>
<dbReference type="InterPro" id="IPR000795">
    <property type="entry name" value="T_Tr_GTP-bd_dom"/>
</dbReference>
<comment type="caution">
    <text evidence="8">The sequence shown here is derived from an EMBL/GenBank/DDBJ whole genome shotgun (WGS) entry which is preliminary data.</text>
</comment>
<dbReference type="Proteomes" id="UP000177583">
    <property type="component" value="Unassembled WGS sequence"/>
</dbReference>
<evidence type="ECO:0000259" key="7">
    <source>
        <dbReference type="PROSITE" id="PS51722"/>
    </source>
</evidence>
<dbReference type="InterPro" id="IPR059117">
    <property type="entry name" value="APS_kinase_dom"/>
</dbReference>
<dbReference type="PROSITE" id="PS00301">
    <property type="entry name" value="G_TR_1"/>
    <property type="match status" value="1"/>
</dbReference>
<accession>A0A1F6H2S0</accession>
<name>A0A1F6H2S0_9PROT</name>
<dbReference type="GO" id="GO:0006790">
    <property type="term" value="P:sulfur compound metabolic process"/>
    <property type="evidence" value="ECO:0007669"/>
    <property type="project" value="InterPro"/>
</dbReference>
<dbReference type="CDD" id="cd04166">
    <property type="entry name" value="CysN_ATPS"/>
    <property type="match status" value="1"/>
</dbReference>
<keyword evidence="6" id="KW-0342">GTP-binding</keyword>
<dbReference type="PROSITE" id="PS51722">
    <property type="entry name" value="G_TR_2"/>
    <property type="match status" value="1"/>
</dbReference>
<proteinExistence type="predicted"/>
<gene>
    <name evidence="8" type="ORF">A2557_06800</name>
</gene>
<sequence>MFDQQRMNIVIVGHVDHGKSTVIGRLLADTGSLPQGKLEAVKQQCLANARPFEYAFLLDALKDEQAQGITIDAARCFFKSNKRHYIVLDAPGHIEFLKNMVTGAATAEAALLVIDAKEGVQENTKRHGYLVSMLGIKKLVVLVNKMDLVENSQEAFERTVAEYTAFLAKLNLEPIAFIPASARSGENIVSPSETMPWYHGKTVLGQLDALEPEGETEKIKAPLRFPVQDVYKFTAQGDDRRIFAGTLESGQVSVGDEVAFLPSGKQSRIASVEAFNEGPKTTAQAGQAVGFTLTTQVYIPQGELMVKVNEVQPIQARRFRANLFWMGKAPLIQGKDYKLKLATRRVPVRLVEVLNVLDASDLRSVVGKQMVERHDVGECLFETLKPIAFDPSALIDATGRFVLVDDFEIAGGGIILEKVESKETVDQAHVRKREQAWSTGYISAANRAAACLHHAKFVVFSGPPEVGKRKMAMELERRLFMERRNVYYLSDANLNGGLDQDIRVLMRDKSEEVRRLGELARIMTDAGLIFITALGGADEYDLLQLKTLNLPNEILVVHVGENPPEQFKADLVLPAGIDPKEAAEKVYQLMSRYQILEYFI</sequence>
<dbReference type="InterPro" id="IPR044138">
    <property type="entry name" value="CysN_II"/>
</dbReference>
<reference evidence="8 9" key="1">
    <citation type="journal article" date="2016" name="Nat. Commun.">
        <title>Thousands of microbial genomes shed light on interconnected biogeochemical processes in an aquifer system.</title>
        <authorList>
            <person name="Anantharaman K."/>
            <person name="Brown C.T."/>
            <person name="Hug L.A."/>
            <person name="Sharon I."/>
            <person name="Castelle C.J."/>
            <person name="Probst A.J."/>
            <person name="Thomas B.C."/>
            <person name="Singh A."/>
            <person name="Wilkins M.J."/>
            <person name="Karaoz U."/>
            <person name="Brodie E.L."/>
            <person name="Williams K.H."/>
            <person name="Hubbard S.S."/>
            <person name="Banfield J.F."/>
        </authorList>
    </citation>
    <scope>NUCLEOTIDE SEQUENCE [LARGE SCALE GENOMIC DNA]</scope>
</reference>